<dbReference type="PANTHER" id="PTHR46558:SF4">
    <property type="entry name" value="DNA-BIDING PHAGE PROTEIN"/>
    <property type="match status" value="1"/>
</dbReference>
<dbReference type="PROSITE" id="PS50943">
    <property type="entry name" value="HTH_CROC1"/>
    <property type="match status" value="1"/>
</dbReference>
<dbReference type="Pfam" id="PF01381">
    <property type="entry name" value="HTH_3"/>
    <property type="match status" value="1"/>
</dbReference>
<gene>
    <name evidence="3" type="ORF">ACFOET_20900</name>
</gene>
<dbReference type="Proteomes" id="UP001595526">
    <property type="component" value="Unassembled WGS sequence"/>
</dbReference>
<dbReference type="PANTHER" id="PTHR46558">
    <property type="entry name" value="TRACRIPTIONAL REGULATORY PROTEIN-RELATED-RELATED"/>
    <property type="match status" value="1"/>
</dbReference>
<dbReference type="SMART" id="SM00530">
    <property type="entry name" value="HTH_XRE"/>
    <property type="match status" value="1"/>
</dbReference>
<dbReference type="Gene3D" id="1.10.260.40">
    <property type="entry name" value="lambda repressor-like DNA-binding domains"/>
    <property type="match status" value="1"/>
</dbReference>
<name>A0ABV7JSJ2_9SPHI</name>
<comment type="caution">
    <text evidence="3">The sequence shown here is derived from an EMBL/GenBank/DDBJ whole genome shotgun (WGS) entry which is preliminary data.</text>
</comment>
<dbReference type="EMBL" id="JBHRTA010000062">
    <property type="protein sequence ID" value="MFC3200092.1"/>
    <property type="molecule type" value="Genomic_DNA"/>
</dbReference>
<reference evidence="4" key="1">
    <citation type="journal article" date="2019" name="Int. J. Syst. Evol. Microbiol.">
        <title>The Global Catalogue of Microorganisms (GCM) 10K type strain sequencing project: providing services to taxonomists for standard genome sequencing and annotation.</title>
        <authorList>
            <consortium name="The Broad Institute Genomics Platform"/>
            <consortium name="The Broad Institute Genome Sequencing Center for Infectious Disease"/>
            <person name="Wu L."/>
            <person name="Ma J."/>
        </authorList>
    </citation>
    <scope>NUCLEOTIDE SEQUENCE [LARGE SCALE GENOMIC DNA]</scope>
    <source>
        <strain evidence="4">KCTC 52416</strain>
    </source>
</reference>
<evidence type="ECO:0000256" key="1">
    <source>
        <dbReference type="ARBA" id="ARBA00023125"/>
    </source>
</evidence>
<accession>A0ABV7JSJ2</accession>
<sequence>MPNRFHMAQQDILAKIKRYRRDRGLSQANMAEALHVALKTYQNLEVGITRVDIDRLGQIADVLGVTLHDLLDGRGNANEGSARLMNEEKVLYDKIIMNKEAYIAQLEDSIRFYRQILREETGLSDEKVSSGRT</sequence>
<dbReference type="CDD" id="cd00093">
    <property type="entry name" value="HTH_XRE"/>
    <property type="match status" value="1"/>
</dbReference>
<organism evidence="3 4">
    <name type="scientific">Parapedobacter deserti</name>
    <dbReference type="NCBI Taxonomy" id="1912957"/>
    <lineage>
        <taxon>Bacteria</taxon>
        <taxon>Pseudomonadati</taxon>
        <taxon>Bacteroidota</taxon>
        <taxon>Sphingobacteriia</taxon>
        <taxon>Sphingobacteriales</taxon>
        <taxon>Sphingobacteriaceae</taxon>
        <taxon>Parapedobacter</taxon>
    </lineage>
</organism>
<keyword evidence="4" id="KW-1185">Reference proteome</keyword>
<evidence type="ECO:0000313" key="3">
    <source>
        <dbReference type="EMBL" id="MFC3200092.1"/>
    </source>
</evidence>
<evidence type="ECO:0000313" key="4">
    <source>
        <dbReference type="Proteomes" id="UP001595526"/>
    </source>
</evidence>
<protein>
    <submittedName>
        <fullName evidence="3">Helix-turn-helix domain-containing protein</fullName>
    </submittedName>
</protein>
<dbReference type="InterPro" id="IPR001387">
    <property type="entry name" value="Cro/C1-type_HTH"/>
</dbReference>
<feature type="domain" description="HTH cro/C1-type" evidence="2">
    <location>
        <begin position="16"/>
        <end position="70"/>
    </location>
</feature>
<proteinExistence type="predicted"/>
<dbReference type="SUPFAM" id="SSF47413">
    <property type="entry name" value="lambda repressor-like DNA-binding domains"/>
    <property type="match status" value="1"/>
</dbReference>
<evidence type="ECO:0000259" key="2">
    <source>
        <dbReference type="PROSITE" id="PS50943"/>
    </source>
</evidence>
<dbReference type="InterPro" id="IPR010982">
    <property type="entry name" value="Lambda_DNA-bd_dom_sf"/>
</dbReference>
<keyword evidence="1" id="KW-0238">DNA-binding</keyword>